<dbReference type="InterPro" id="IPR036397">
    <property type="entry name" value="RNaseH_sf"/>
</dbReference>
<feature type="non-terminal residue" evidence="1">
    <location>
        <position position="268"/>
    </location>
</feature>
<dbReference type="InterPro" id="IPR012337">
    <property type="entry name" value="RNaseH-like_sf"/>
</dbReference>
<comment type="caution">
    <text evidence="1">The sequence shown here is derived from an EMBL/GenBank/DDBJ whole genome shotgun (WGS) entry which is preliminary data.</text>
</comment>
<gene>
    <name evidence="1" type="ORF">NQ317_011074</name>
</gene>
<reference evidence="1" key="1">
    <citation type="journal article" date="2023" name="Insect Mol. Biol.">
        <title>Genome sequencing provides insights into the evolution of gene families encoding plant cell wall-degrading enzymes in longhorned beetles.</title>
        <authorList>
            <person name="Shin N.R."/>
            <person name="Okamura Y."/>
            <person name="Kirsch R."/>
            <person name="Pauchet Y."/>
        </authorList>
    </citation>
    <scope>NUCLEOTIDE SEQUENCE</scope>
    <source>
        <strain evidence="1">MMC_N1</strain>
    </source>
</reference>
<dbReference type="Proteomes" id="UP001162164">
    <property type="component" value="Unassembled WGS sequence"/>
</dbReference>
<protein>
    <recommendedName>
        <fullName evidence="3">RNase H type-1 domain-containing protein</fullName>
    </recommendedName>
</protein>
<organism evidence="1 2">
    <name type="scientific">Molorchus minor</name>
    <dbReference type="NCBI Taxonomy" id="1323400"/>
    <lineage>
        <taxon>Eukaryota</taxon>
        <taxon>Metazoa</taxon>
        <taxon>Ecdysozoa</taxon>
        <taxon>Arthropoda</taxon>
        <taxon>Hexapoda</taxon>
        <taxon>Insecta</taxon>
        <taxon>Pterygota</taxon>
        <taxon>Neoptera</taxon>
        <taxon>Endopterygota</taxon>
        <taxon>Coleoptera</taxon>
        <taxon>Polyphaga</taxon>
        <taxon>Cucujiformia</taxon>
        <taxon>Chrysomeloidea</taxon>
        <taxon>Cerambycidae</taxon>
        <taxon>Lamiinae</taxon>
        <taxon>Monochamini</taxon>
        <taxon>Molorchus</taxon>
    </lineage>
</organism>
<dbReference type="Gene3D" id="3.30.420.10">
    <property type="entry name" value="Ribonuclease H-like superfamily/Ribonuclease H"/>
    <property type="match status" value="1"/>
</dbReference>
<evidence type="ECO:0000313" key="2">
    <source>
        <dbReference type="Proteomes" id="UP001162164"/>
    </source>
</evidence>
<name>A0ABQ9ITA1_9CUCU</name>
<evidence type="ECO:0008006" key="3">
    <source>
        <dbReference type="Google" id="ProtNLM"/>
    </source>
</evidence>
<dbReference type="EMBL" id="JAPWTJ010002870">
    <property type="protein sequence ID" value="KAJ8964202.1"/>
    <property type="molecule type" value="Genomic_DNA"/>
</dbReference>
<accession>A0ABQ9ITA1</accession>
<dbReference type="SUPFAM" id="SSF53098">
    <property type="entry name" value="Ribonuclease H-like"/>
    <property type="match status" value="1"/>
</dbReference>
<evidence type="ECO:0000313" key="1">
    <source>
        <dbReference type="EMBL" id="KAJ8964202.1"/>
    </source>
</evidence>
<sequence length="268" mass="29735">MHFSPWVYYFKVARAEDRLRLEKGYALTLPTKEGVGAKQRRGYTWREVAKLCFRLAHHGLQAEVFAILMVASREEAKGVQSQEYICSDSQAALRAVSAPRTRSALVQECGDALEELARHKEVILVGVPGHSAVPGNEKADELARLGSEDAAWGPEPYLGITRQQVTAALNDWVYSTLKEHWRLSIGCRQARDFVPGPTRPGPFGYWAEKVRKAQRENRKSIKGEWTVGVGQKGPIGAQLPGTSRPAIAIALLLRLRSTLGQESEKCCN</sequence>
<keyword evidence="2" id="KW-1185">Reference proteome</keyword>
<proteinExistence type="predicted"/>
<dbReference type="CDD" id="cd09276">
    <property type="entry name" value="Rnase_HI_RT_non_LTR"/>
    <property type="match status" value="1"/>
</dbReference>